<proteinExistence type="predicted"/>
<gene>
    <name evidence="1" type="ORF">TSUD_227290</name>
</gene>
<organism evidence="1 2">
    <name type="scientific">Trifolium subterraneum</name>
    <name type="common">Subterranean clover</name>
    <dbReference type="NCBI Taxonomy" id="3900"/>
    <lineage>
        <taxon>Eukaryota</taxon>
        <taxon>Viridiplantae</taxon>
        <taxon>Streptophyta</taxon>
        <taxon>Embryophyta</taxon>
        <taxon>Tracheophyta</taxon>
        <taxon>Spermatophyta</taxon>
        <taxon>Magnoliopsida</taxon>
        <taxon>eudicotyledons</taxon>
        <taxon>Gunneridae</taxon>
        <taxon>Pentapetalae</taxon>
        <taxon>rosids</taxon>
        <taxon>fabids</taxon>
        <taxon>Fabales</taxon>
        <taxon>Fabaceae</taxon>
        <taxon>Papilionoideae</taxon>
        <taxon>50 kb inversion clade</taxon>
        <taxon>NPAAA clade</taxon>
        <taxon>Hologalegina</taxon>
        <taxon>IRL clade</taxon>
        <taxon>Trifolieae</taxon>
        <taxon>Trifolium</taxon>
    </lineage>
</organism>
<keyword evidence="2" id="KW-1185">Reference proteome</keyword>
<dbReference type="EMBL" id="DF973396">
    <property type="protein sequence ID" value="GAU29464.1"/>
    <property type="molecule type" value="Genomic_DNA"/>
</dbReference>
<sequence>MDKPVHQERILLISASILQLRNLEIKLTSATLNQTSYKANSSSPSFNATIMAYFSIWNPNFGGIFNYEYSNMKVLYSGVKVGITKIPNDRVNQRETKHVNVTVIVKFAKIVHKRKIIDMACIMNLNLTSQAIQGIHC</sequence>
<name>A0A2Z6MA14_TRISU</name>
<evidence type="ECO:0008006" key="3">
    <source>
        <dbReference type="Google" id="ProtNLM"/>
    </source>
</evidence>
<reference evidence="2" key="1">
    <citation type="journal article" date="2017" name="Front. Plant Sci.">
        <title>Climate Clever Clovers: New Paradigm to Reduce the Environmental Footprint of Ruminants by Breeding Low Methanogenic Forages Utilizing Haplotype Variation.</title>
        <authorList>
            <person name="Kaur P."/>
            <person name="Appels R."/>
            <person name="Bayer P.E."/>
            <person name="Keeble-Gagnere G."/>
            <person name="Wang J."/>
            <person name="Hirakawa H."/>
            <person name="Shirasawa K."/>
            <person name="Vercoe P."/>
            <person name="Stefanova K."/>
            <person name="Durmic Z."/>
            <person name="Nichols P."/>
            <person name="Revell C."/>
            <person name="Isobe S.N."/>
            <person name="Edwards D."/>
            <person name="Erskine W."/>
        </authorList>
    </citation>
    <scope>NUCLEOTIDE SEQUENCE [LARGE SCALE GENOMIC DNA]</scope>
    <source>
        <strain evidence="2">cv. Daliak</strain>
    </source>
</reference>
<dbReference type="OrthoDB" id="1894389at2759"/>
<dbReference type="AlphaFoldDB" id="A0A2Z6MA14"/>
<protein>
    <recommendedName>
        <fullName evidence="3">Late embryogenesis abundant protein LEA-2 subgroup domain-containing protein</fullName>
    </recommendedName>
</protein>
<evidence type="ECO:0000313" key="1">
    <source>
        <dbReference type="EMBL" id="GAU29464.1"/>
    </source>
</evidence>
<dbReference type="Proteomes" id="UP000242715">
    <property type="component" value="Unassembled WGS sequence"/>
</dbReference>
<accession>A0A2Z6MA14</accession>
<evidence type="ECO:0000313" key="2">
    <source>
        <dbReference type="Proteomes" id="UP000242715"/>
    </source>
</evidence>